<dbReference type="VEuPathDB" id="ToxoDB:cyc_01283"/>
<feature type="chain" id="PRO_5008914256" evidence="1">
    <location>
        <begin position="26"/>
        <end position="175"/>
    </location>
</feature>
<name>A0A1D3D9C6_9EIME</name>
<dbReference type="Proteomes" id="UP000095192">
    <property type="component" value="Unassembled WGS sequence"/>
</dbReference>
<dbReference type="AlphaFoldDB" id="A0A1D3D9C6"/>
<comment type="caution">
    <text evidence="2">The sequence shown here is derived from an EMBL/GenBank/DDBJ whole genome shotgun (WGS) entry which is preliminary data.</text>
</comment>
<evidence type="ECO:0000256" key="1">
    <source>
        <dbReference type="SAM" id="SignalP"/>
    </source>
</evidence>
<feature type="signal peptide" evidence="1">
    <location>
        <begin position="1"/>
        <end position="25"/>
    </location>
</feature>
<dbReference type="VEuPathDB" id="ToxoDB:LOC34618314"/>
<keyword evidence="1" id="KW-0732">Signal</keyword>
<reference evidence="2 3" key="1">
    <citation type="journal article" date="2016" name="BMC Genomics">
        <title>Comparative genomics reveals Cyclospora cayetanensis possesses coccidia-like metabolism and invasion components but unique surface antigens.</title>
        <authorList>
            <person name="Liu S."/>
            <person name="Wang L."/>
            <person name="Zheng H."/>
            <person name="Xu Z."/>
            <person name="Roellig D.M."/>
            <person name="Li N."/>
            <person name="Frace M.A."/>
            <person name="Tang K."/>
            <person name="Arrowood M.J."/>
            <person name="Moss D.M."/>
            <person name="Zhang L."/>
            <person name="Feng Y."/>
            <person name="Xiao L."/>
        </authorList>
    </citation>
    <scope>NUCLEOTIDE SEQUENCE [LARGE SCALE GENOMIC DNA]</scope>
    <source>
        <strain evidence="2 3">CHN_HEN01</strain>
    </source>
</reference>
<accession>A0A1D3D9C6</accession>
<evidence type="ECO:0000313" key="2">
    <source>
        <dbReference type="EMBL" id="OEH80054.1"/>
    </source>
</evidence>
<proteinExistence type="predicted"/>
<dbReference type="EMBL" id="JROU02000198">
    <property type="protein sequence ID" value="OEH80054.1"/>
    <property type="molecule type" value="Genomic_DNA"/>
</dbReference>
<sequence length="175" mass="18355">MAHIIRSVFLLFGLICASSLVASNAQEFEISPEILLAGSPAAMLFAFLETQEDFSGAAQALSTFPSICKTQGLDQPKQAMSTSPEINCNLTGVDPECFLINISGQVGKSWGTQEADEQKAAQMIQKLLKGQELVLHAAITACAAAPLAVPLLSQFGTELPSAAEVINEAAAACRS</sequence>
<keyword evidence="3" id="KW-1185">Reference proteome</keyword>
<organism evidence="2 3">
    <name type="scientific">Cyclospora cayetanensis</name>
    <dbReference type="NCBI Taxonomy" id="88456"/>
    <lineage>
        <taxon>Eukaryota</taxon>
        <taxon>Sar</taxon>
        <taxon>Alveolata</taxon>
        <taxon>Apicomplexa</taxon>
        <taxon>Conoidasida</taxon>
        <taxon>Coccidia</taxon>
        <taxon>Eucoccidiorida</taxon>
        <taxon>Eimeriorina</taxon>
        <taxon>Eimeriidae</taxon>
        <taxon>Cyclospora</taxon>
    </lineage>
</organism>
<dbReference type="InParanoid" id="A0A1D3D9C6"/>
<protein>
    <submittedName>
        <fullName evidence="2">Uncharacterized protein</fullName>
    </submittedName>
</protein>
<gene>
    <name evidence="2" type="ORF">cyc_01283</name>
</gene>
<evidence type="ECO:0000313" key="3">
    <source>
        <dbReference type="Proteomes" id="UP000095192"/>
    </source>
</evidence>